<dbReference type="PANTHER" id="PTHR22770:SF47">
    <property type="entry name" value="E3 UBIQUITIN-PROTEIN LIGASE RNF216"/>
    <property type="match status" value="1"/>
</dbReference>
<keyword evidence="4" id="KW-0833">Ubl conjugation pathway</keyword>
<evidence type="ECO:0000313" key="8">
    <source>
        <dbReference type="Proteomes" id="UP000792457"/>
    </source>
</evidence>
<comment type="caution">
    <text evidence="7">The sequence shown here is derived from an EMBL/GenBank/DDBJ whole genome shotgun (WGS) entry which is preliminary data.</text>
</comment>
<evidence type="ECO:0000256" key="6">
    <source>
        <dbReference type="SAM" id="MobiDB-lite"/>
    </source>
</evidence>
<evidence type="ECO:0000313" key="7">
    <source>
        <dbReference type="EMBL" id="KAG8223928.1"/>
    </source>
</evidence>
<keyword evidence="5" id="KW-0862">Zinc</keyword>
<dbReference type="CDD" id="cd20353">
    <property type="entry name" value="Rcat_RBR_RNF216"/>
    <property type="match status" value="1"/>
</dbReference>
<gene>
    <name evidence="7" type="ORF">J437_LFUL003736</name>
</gene>
<evidence type="ECO:0000256" key="3">
    <source>
        <dbReference type="ARBA" id="ARBA00022771"/>
    </source>
</evidence>
<reference evidence="7" key="2">
    <citation type="submission" date="2017-10" db="EMBL/GenBank/DDBJ databases">
        <title>Ladona fulva Genome sequencing and assembly.</title>
        <authorList>
            <person name="Murali S."/>
            <person name="Richards S."/>
            <person name="Bandaranaike D."/>
            <person name="Bellair M."/>
            <person name="Blankenburg K."/>
            <person name="Chao H."/>
            <person name="Dinh H."/>
            <person name="Doddapaneni H."/>
            <person name="Dugan-Rocha S."/>
            <person name="Elkadiri S."/>
            <person name="Gnanaolivu R."/>
            <person name="Hernandez B."/>
            <person name="Skinner E."/>
            <person name="Javaid M."/>
            <person name="Lee S."/>
            <person name="Li M."/>
            <person name="Ming W."/>
            <person name="Munidasa M."/>
            <person name="Muniz J."/>
            <person name="Nguyen L."/>
            <person name="Hughes D."/>
            <person name="Osuji N."/>
            <person name="Pu L.-L."/>
            <person name="Puazo M."/>
            <person name="Qu C."/>
            <person name="Quiroz J."/>
            <person name="Raj R."/>
            <person name="Weissenberger G."/>
            <person name="Xin Y."/>
            <person name="Zou X."/>
            <person name="Han Y."/>
            <person name="Worley K."/>
            <person name="Muzny D."/>
            <person name="Gibbs R."/>
        </authorList>
    </citation>
    <scope>NUCLEOTIDE SEQUENCE</scope>
    <source>
        <strain evidence="7">Sampled in the wild</strain>
    </source>
</reference>
<dbReference type="AlphaFoldDB" id="A0A8K0JWZ3"/>
<dbReference type="PANTHER" id="PTHR22770">
    <property type="entry name" value="UBIQUITIN CONJUGATING ENZYME 7 INTERACTING PROTEIN-RELATED"/>
    <property type="match status" value="1"/>
</dbReference>
<keyword evidence="8" id="KW-1185">Reference proteome</keyword>
<comment type="pathway">
    <text evidence="1">Protein modification; protein ubiquitination.</text>
</comment>
<evidence type="ECO:0000256" key="4">
    <source>
        <dbReference type="ARBA" id="ARBA00022786"/>
    </source>
</evidence>
<dbReference type="OrthoDB" id="10009520at2759"/>
<dbReference type="InterPro" id="IPR047546">
    <property type="entry name" value="Rcat_RBR_RNF216"/>
</dbReference>
<reference evidence="7" key="1">
    <citation type="submission" date="2013-04" db="EMBL/GenBank/DDBJ databases">
        <authorList>
            <person name="Qu J."/>
            <person name="Murali S.C."/>
            <person name="Bandaranaike D."/>
            <person name="Bellair M."/>
            <person name="Blankenburg K."/>
            <person name="Chao H."/>
            <person name="Dinh H."/>
            <person name="Doddapaneni H."/>
            <person name="Downs B."/>
            <person name="Dugan-Rocha S."/>
            <person name="Elkadiri S."/>
            <person name="Gnanaolivu R.D."/>
            <person name="Hernandez B."/>
            <person name="Javaid M."/>
            <person name="Jayaseelan J.C."/>
            <person name="Lee S."/>
            <person name="Li M."/>
            <person name="Ming W."/>
            <person name="Munidasa M."/>
            <person name="Muniz J."/>
            <person name="Nguyen L."/>
            <person name="Ongeri F."/>
            <person name="Osuji N."/>
            <person name="Pu L.-L."/>
            <person name="Puazo M."/>
            <person name="Qu C."/>
            <person name="Quiroz J."/>
            <person name="Raj R."/>
            <person name="Weissenberger G."/>
            <person name="Xin Y."/>
            <person name="Zou X."/>
            <person name="Han Y."/>
            <person name="Richards S."/>
            <person name="Worley K."/>
            <person name="Muzny D."/>
            <person name="Gibbs R."/>
        </authorList>
    </citation>
    <scope>NUCLEOTIDE SEQUENCE</scope>
    <source>
        <strain evidence="7">Sampled in the wild</strain>
    </source>
</reference>
<dbReference type="InterPro" id="IPR051628">
    <property type="entry name" value="LUBAC_E3_Ligases"/>
</dbReference>
<keyword evidence="2" id="KW-0479">Metal-binding</keyword>
<evidence type="ECO:0000256" key="2">
    <source>
        <dbReference type="ARBA" id="ARBA00022723"/>
    </source>
</evidence>
<dbReference type="EMBL" id="KZ308180">
    <property type="protein sequence ID" value="KAG8223928.1"/>
    <property type="molecule type" value="Genomic_DNA"/>
</dbReference>
<evidence type="ECO:0008006" key="9">
    <source>
        <dbReference type="Google" id="ProtNLM"/>
    </source>
</evidence>
<evidence type="ECO:0000256" key="1">
    <source>
        <dbReference type="ARBA" id="ARBA00004906"/>
    </source>
</evidence>
<dbReference type="Gene3D" id="1.20.120.1750">
    <property type="match status" value="1"/>
</dbReference>
<proteinExistence type="predicted"/>
<accession>A0A8K0JWZ3</accession>
<name>A0A8K0JWZ3_LADFU</name>
<protein>
    <recommendedName>
        <fullName evidence="9">RING-type domain-containing protein</fullName>
    </recommendedName>
</protein>
<dbReference type="Pfam" id="PF26200">
    <property type="entry name" value="Rcat_RNF216"/>
    <property type="match status" value="1"/>
</dbReference>
<dbReference type="GO" id="GO:0008270">
    <property type="term" value="F:zinc ion binding"/>
    <property type="evidence" value="ECO:0007669"/>
    <property type="project" value="UniProtKB-KW"/>
</dbReference>
<feature type="region of interest" description="Disordered" evidence="6">
    <location>
        <begin position="883"/>
        <end position="903"/>
    </location>
</feature>
<sequence length="903" mass="102439">MEGSSVDFSKVINEIELVIGLLKEKGVKEDVDANLIFEKLERKTEEKSRVAEVVDEIISEKTAKDVDVIVIDDDQESTDVEILVDLKDNYTSPYNQYGNVADRARKIFERERGVKRSGCPIDQCQEEGKRLRESEVFDLFDDSFPIEEVQAIEEAVAASTRDSLETGVVKESVTTGAQNKGSFHEEFSSFQGGYFELAAEKKVENTLVQPACTNLTRSDQGSVEFLFNNIDPGSESFVEVDGGEHDWASTPDPSCEMQRKGEKAVSNELASRYSKISKNETEMLSSSTEGKVLSSLLPKKRIEVKVPHTDESLNSSEVDHTPIVLAHRKLKALFNQKEPSVLDGVSNHSAGNNFVRIINEVGSNHPVPSCSKTKYEDNQPSCSFNSFQNTSRRFEERDWADQQPVASTSGAFAQKELQVDLVESSLKTEDACKVARIAPLVQLEDFGMSISNEEANANLADKSALYEEQLQYLIAVLPDADPAFLEGLVRDCEGNDERLKDFVANALDNNGGKPIYPTRGESQQRKEEEDLIKRFTDNFSVEDYLQVFPDPVGHFESETREIEDYLEHSMAYLRCKFRHLYICNIMTALKKRKYNLTLTALDLSKFNGTKRKSKRGAGDCKWPRKQSIAFLQEVAYLENKEKILAYIEEKKAKRQKAFEEIFTAQKCKEQSHIPLRCEEVEKNSQVKARTYIEDKMTEALVRTCWKCSKKFIKESGCNKMTCTCGAIMCYLCRQPVKDYKHFNPESHRQSDLCPLYSNDGQLDFNAVKAMAKKAKEEVLQQNPDIELIHDPTQKLPEVPQNPPRPQGVLPAVPEWELMDLIPLNVREMLVQRQHHPQRRVVPVYPFRPAVAQIEVVPLDGNPGGYLDGMMPVYIDNYQRREDGNAHVAYPPPPPRNHVPYRRH</sequence>
<keyword evidence="3" id="KW-0863">Zinc-finger</keyword>
<evidence type="ECO:0000256" key="5">
    <source>
        <dbReference type="ARBA" id="ARBA00022833"/>
    </source>
</evidence>
<dbReference type="Proteomes" id="UP000792457">
    <property type="component" value="Unassembled WGS sequence"/>
</dbReference>
<organism evidence="7 8">
    <name type="scientific">Ladona fulva</name>
    <name type="common">Scarce chaser dragonfly</name>
    <name type="synonym">Libellula fulva</name>
    <dbReference type="NCBI Taxonomy" id="123851"/>
    <lineage>
        <taxon>Eukaryota</taxon>
        <taxon>Metazoa</taxon>
        <taxon>Ecdysozoa</taxon>
        <taxon>Arthropoda</taxon>
        <taxon>Hexapoda</taxon>
        <taxon>Insecta</taxon>
        <taxon>Pterygota</taxon>
        <taxon>Palaeoptera</taxon>
        <taxon>Odonata</taxon>
        <taxon>Epiprocta</taxon>
        <taxon>Anisoptera</taxon>
        <taxon>Libelluloidea</taxon>
        <taxon>Libellulidae</taxon>
        <taxon>Ladona</taxon>
    </lineage>
</organism>
<dbReference type="SUPFAM" id="SSF57850">
    <property type="entry name" value="RING/U-box"/>
    <property type="match status" value="1"/>
</dbReference>